<dbReference type="EMBL" id="CAJGYM010000001">
    <property type="protein sequence ID" value="CAD6184212.1"/>
    <property type="molecule type" value="Genomic_DNA"/>
</dbReference>
<dbReference type="Proteomes" id="UP000835052">
    <property type="component" value="Unassembled WGS sequence"/>
</dbReference>
<keyword evidence="2" id="KW-1185">Reference proteome</keyword>
<comment type="caution">
    <text evidence="1">The sequence shown here is derived from an EMBL/GenBank/DDBJ whole genome shotgun (WGS) entry which is preliminary data.</text>
</comment>
<proteinExistence type="predicted"/>
<gene>
    <name evidence="1" type="ORF">CAUJ_LOCUS131</name>
</gene>
<accession>A0A8S1GNG4</accession>
<evidence type="ECO:0000313" key="2">
    <source>
        <dbReference type="Proteomes" id="UP000835052"/>
    </source>
</evidence>
<evidence type="ECO:0000313" key="1">
    <source>
        <dbReference type="EMBL" id="CAD6184212.1"/>
    </source>
</evidence>
<organism evidence="1 2">
    <name type="scientific">Caenorhabditis auriculariae</name>
    <dbReference type="NCBI Taxonomy" id="2777116"/>
    <lineage>
        <taxon>Eukaryota</taxon>
        <taxon>Metazoa</taxon>
        <taxon>Ecdysozoa</taxon>
        <taxon>Nematoda</taxon>
        <taxon>Chromadorea</taxon>
        <taxon>Rhabditida</taxon>
        <taxon>Rhabditina</taxon>
        <taxon>Rhabditomorpha</taxon>
        <taxon>Rhabditoidea</taxon>
        <taxon>Rhabditidae</taxon>
        <taxon>Peloderinae</taxon>
        <taxon>Caenorhabditis</taxon>
    </lineage>
</organism>
<name>A0A8S1GNG4_9PELO</name>
<protein>
    <submittedName>
        <fullName evidence="1">Uncharacterized protein</fullName>
    </submittedName>
</protein>
<sequence length="71" mass="8224">MKTRESTSDVDKPNARAFWRLRLCPQYLRSSTARRSSDPSRAVDVKVSADLPAHQPRYIRRASKYACWEAL</sequence>
<dbReference type="AlphaFoldDB" id="A0A8S1GNG4"/>
<reference evidence="1" key="1">
    <citation type="submission" date="2020-10" db="EMBL/GenBank/DDBJ databases">
        <authorList>
            <person name="Kikuchi T."/>
        </authorList>
    </citation>
    <scope>NUCLEOTIDE SEQUENCE</scope>
    <source>
        <strain evidence="1">NKZ352</strain>
    </source>
</reference>